<feature type="compositionally biased region" description="Gly residues" evidence="1">
    <location>
        <begin position="266"/>
        <end position="275"/>
    </location>
</feature>
<keyword evidence="3" id="KW-1185">Reference proteome</keyword>
<gene>
    <name evidence="2" type="ORF">H4R18_004037</name>
</gene>
<evidence type="ECO:0000313" key="3">
    <source>
        <dbReference type="Proteomes" id="UP001140217"/>
    </source>
</evidence>
<dbReference type="AlphaFoldDB" id="A0A9W8LHP9"/>
<feature type="region of interest" description="Disordered" evidence="1">
    <location>
        <begin position="1"/>
        <end position="23"/>
    </location>
</feature>
<protein>
    <submittedName>
        <fullName evidence="2">Uncharacterized protein</fullName>
    </submittedName>
</protein>
<feature type="compositionally biased region" description="Polar residues" evidence="1">
    <location>
        <begin position="1"/>
        <end position="14"/>
    </location>
</feature>
<comment type="caution">
    <text evidence="2">The sequence shown here is derived from an EMBL/GenBank/DDBJ whole genome shotgun (WGS) entry which is preliminary data.</text>
</comment>
<evidence type="ECO:0000256" key="1">
    <source>
        <dbReference type="SAM" id="MobiDB-lite"/>
    </source>
</evidence>
<organism evidence="2 3">
    <name type="scientific">Coemansia javaensis</name>
    <dbReference type="NCBI Taxonomy" id="2761396"/>
    <lineage>
        <taxon>Eukaryota</taxon>
        <taxon>Fungi</taxon>
        <taxon>Fungi incertae sedis</taxon>
        <taxon>Zoopagomycota</taxon>
        <taxon>Kickxellomycotina</taxon>
        <taxon>Kickxellomycetes</taxon>
        <taxon>Kickxellales</taxon>
        <taxon>Kickxellaceae</taxon>
        <taxon>Coemansia</taxon>
    </lineage>
</organism>
<name>A0A9W8LHP9_9FUNG</name>
<feature type="compositionally biased region" description="Basic residues" evidence="1">
    <location>
        <begin position="276"/>
        <end position="287"/>
    </location>
</feature>
<dbReference type="EMBL" id="JANBUL010000179">
    <property type="protein sequence ID" value="KAJ2779392.1"/>
    <property type="molecule type" value="Genomic_DNA"/>
</dbReference>
<reference evidence="2" key="1">
    <citation type="submission" date="2022-07" db="EMBL/GenBank/DDBJ databases">
        <title>Phylogenomic reconstructions and comparative analyses of Kickxellomycotina fungi.</title>
        <authorList>
            <person name="Reynolds N.K."/>
            <person name="Stajich J.E."/>
            <person name="Barry K."/>
            <person name="Grigoriev I.V."/>
            <person name="Crous P."/>
            <person name="Smith M.E."/>
        </authorList>
    </citation>
    <scope>NUCLEOTIDE SEQUENCE</scope>
    <source>
        <strain evidence="2">NBRC 105414</strain>
    </source>
</reference>
<evidence type="ECO:0000313" key="2">
    <source>
        <dbReference type="EMBL" id="KAJ2779392.1"/>
    </source>
</evidence>
<accession>A0A9W8LHP9</accession>
<feature type="region of interest" description="Disordered" evidence="1">
    <location>
        <begin position="246"/>
        <end position="303"/>
    </location>
</feature>
<proteinExistence type="predicted"/>
<sequence length="328" mass="35618">MSTNPHDAAQFQSDSECDETPCNAGGQSSAQSFRCQFADDEYEAAAIARVPDEVPCNLTWADAVAGISTFDGRDPFLAKPWYDALVRALPAGSHLEPYRTQAVFQCMTDKMQKRLCLNPSTSWPQFQERFDMMYPESLVLRLVGRAINNRTRYCDMPTMTAIFCAMEDHERIVVGAGNSLMEASIIDALAAVFPTDIVRRLGVSGVTERPFKDNIAALQRAYNGDLMRTDRASAWARSGHNRGHLGYALGNTHEPGAEDDAQPQQSGGGGGGGGGRRGRRTRGRRGNRAADEQPAQGAGGIGALSEDDIKHLAQRVLRALQISQGSPI</sequence>
<dbReference type="Proteomes" id="UP001140217">
    <property type="component" value="Unassembled WGS sequence"/>
</dbReference>